<evidence type="ECO:0000313" key="4">
    <source>
        <dbReference type="Proteomes" id="UP001277761"/>
    </source>
</evidence>
<evidence type="ECO:0000313" key="3">
    <source>
        <dbReference type="EMBL" id="MDX8151820.1"/>
    </source>
</evidence>
<dbReference type="RefSeq" id="WP_319953972.1">
    <property type="nucleotide sequence ID" value="NZ_JAXAVX010000003.1"/>
</dbReference>
<protein>
    <submittedName>
        <fullName evidence="3">MlaD family protein</fullName>
    </submittedName>
</protein>
<keyword evidence="4" id="KW-1185">Reference proteome</keyword>
<dbReference type="EMBL" id="JAXAVX010000003">
    <property type="protein sequence ID" value="MDX8151820.1"/>
    <property type="molecule type" value="Genomic_DNA"/>
</dbReference>
<accession>A0ABU4VM03</accession>
<feature type="region of interest" description="Disordered" evidence="1">
    <location>
        <begin position="465"/>
        <end position="488"/>
    </location>
</feature>
<dbReference type="Proteomes" id="UP001277761">
    <property type="component" value="Unassembled WGS sequence"/>
</dbReference>
<dbReference type="PANTHER" id="PTHR33371:SF19">
    <property type="entry name" value="MCE-FAMILY PROTEIN MCE4A"/>
    <property type="match status" value="1"/>
</dbReference>
<dbReference type="InterPro" id="IPR052336">
    <property type="entry name" value="MlaD_Phospholipid_Transporter"/>
</dbReference>
<evidence type="ECO:0000256" key="1">
    <source>
        <dbReference type="SAM" id="MobiDB-lite"/>
    </source>
</evidence>
<gene>
    <name evidence="3" type="ORF">SK069_09465</name>
</gene>
<reference evidence="3 4" key="1">
    <citation type="submission" date="2023-11" db="EMBL/GenBank/DDBJ databases">
        <authorList>
            <person name="Xu M."/>
            <person name="Jiang T."/>
        </authorList>
    </citation>
    <scope>NUCLEOTIDE SEQUENCE [LARGE SCALE GENOMIC DNA]</scope>
    <source>
        <strain evidence="3 4">SD</strain>
    </source>
</reference>
<evidence type="ECO:0000259" key="2">
    <source>
        <dbReference type="Pfam" id="PF02470"/>
    </source>
</evidence>
<dbReference type="PANTHER" id="PTHR33371">
    <property type="entry name" value="INTERMEMBRANE PHOSPHOLIPID TRANSPORT SYSTEM BINDING PROTEIN MLAD-RELATED"/>
    <property type="match status" value="1"/>
</dbReference>
<dbReference type="InterPro" id="IPR003399">
    <property type="entry name" value="Mce/MlaD"/>
</dbReference>
<comment type="caution">
    <text evidence="3">The sequence shown here is derived from an EMBL/GenBank/DDBJ whole genome shotgun (WGS) entry which is preliminary data.</text>
</comment>
<organism evidence="3 4">
    <name type="scientific">Patulibacter brassicae</name>
    <dbReference type="NCBI Taxonomy" id="1705717"/>
    <lineage>
        <taxon>Bacteria</taxon>
        <taxon>Bacillati</taxon>
        <taxon>Actinomycetota</taxon>
        <taxon>Thermoleophilia</taxon>
        <taxon>Solirubrobacterales</taxon>
        <taxon>Patulibacteraceae</taxon>
        <taxon>Patulibacter</taxon>
    </lineage>
</organism>
<sequence length="507" mass="52650">MSAPSPARRAAAARRRRLVAALLALGAVALVALVAFGRTGPLSRDYEVDAIVTTANQLRPGAAVRIAGLDVGRLDAIEAGPGDTARLRLAIRPGTRIGADARIHVAPRLFFEGNAAIRIDPGSPGAPQIRAGATIPRSRTSVAVQLDQVLDVLTTSVRGGLRRTTGELARALGGRGRTGAAALRAASRELDGALREATVAQRAVRGRRPGDLSGAIGGSAEVATQLAADPAALRSLVASTGRVMGTLGERDRRLSASLVRLLGVVRAAPATLAQLDRTLPAVDRFAVALRPALRAAPEPLRRTTAALEQVRAATGRGELPATLAALRPVTTDLPPLAAALTRSLPLLSSAMRCVDRNVLGTLEREVPDGKLSTGRPVWQDAMHMGAALAGASPNFDGNGTTIRLGVTEGEQALEGVLPGIGTVSTLTRDDVGSLAPAWLGYGVSPPFRPDVACTTQDLPDLDARSSARLQGLRRTSAPTPSAAGRRATRAAARALLDRSPFERRRGR</sequence>
<feature type="domain" description="Mce/MlaD" evidence="2">
    <location>
        <begin position="46"/>
        <end position="122"/>
    </location>
</feature>
<name>A0ABU4VM03_9ACTN</name>
<feature type="compositionally biased region" description="Low complexity" evidence="1">
    <location>
        <begin position="476"/>
        <end position="488"/>
    </location>
</feature>
<proteinExistence type="predicted"/>
<dbReference type="Pfam" id="PF02470">
    <property type="entry name" value="MlaD"/>
    <property type="match status" value="1"/>
</dbReference>